<sequence length="98" mass="10929">MPAKIFTIYFATFAFKKKQKSNFMSKTKLIINKNGSIKIEGDFEIMDSEGAVYGLQGRSALGLCRCGLSANKPFCDGGHRNNFEHESKAFDLPPMKTN</sequence>
<evidence type="ECO:0000259" key="5">
    <source>
        <dbReference type="SMART" id="SM00704"/>
    </source>
</evidence>
<proteinExistence type="predicted"/>
<evidence type="ECO:0000313" key="6">
    <source>
        <dbReference type="EMBL" id="BFM42823.1"/>
    </source>
</evidence>
<dbReference type="GO" id="GO:0005737">
    <property type="term" value="C:cytoplasm"/>
    <property type="evidence" value="ECO:0007669"/>
    <property type="project" value="UniProtKB-ARBA"/>
</dbReference>
<reference evidence="6" key="1">
    <citation type="submission" date="2024-05" db="EMBL/GenBank/DDBJ databases">
        <title>Whole-Genome Sequence of CFS9, a Potential Fish Probiotic Isolated from the Body Surface of Silurus asotus.</title>
        <authorList>
            <person name="Kojima M."/>
            <person name="Tobioka K."/>
            <person name="Yokota K."/>
            <person name="Nakatani H."/>
            <person name="Hori K."/>
            <person name="Tamaru Y."/>
            <person name="Okazaki F."/>
        </authorList>
    </citation>
    <scope>NUCLEOTIDE SEQUENCE</scope>
    <source>
        <strain evidence="6">CFS9</strain>
    </source>
</reference>
<keyword evidence="1" id="KW-0001">2Fe-2S</keyword>
<dbReference type="AlphaFoldDB" id="A0AAT9GZF1"/>
<evidence type="ECO:0000256" key="3">
    <source>
        <dbReference type="ARBA" id="ARBA00023004"/>
    </source>
</evidence>
<accession>A0AAT9GZF1</accession>
<keyword evidence="3" id="KW-0408">Iron</keyword>
<dbReference type="GO" id="GO:0046872">
    <property type="term" value="F:metal ion binding"/>
    <property type="evidence" value="ECO:0007669"/>
    <property type="project" value="UniProtKB-KW"/>
</dbReference>
<gene>
    <name evidence="6" type="ORF">CFS9_14640</name>
</gene>
<dbReference type="InterPro" id="IPR042216">
    <property type="entry name" value="MitoNEET_CISD"/>
</dbReference>
<evidence type="ECO:0000256" key="4">
    <source>
        <dbReference type="ARBA" id="ARBA00023014"/>
    </source>
</evidence>
<dbReference type="Pfam" id="PF09360">
    <property type="entry name" value="zf-CDGSH"/>
    <property type="match status" value="1"/>
</dbReference>
<evidence type="ECO:0000256" key="1">
    <source>
        <dbReference type="ARBA" id="ARBA00022714"/>
    </source>
</evidence>
<evidence type="ECO:0000256" key="2">
    <source>
        <dbReference type="ARBA" id="ARBA00022723"/>
    </source>
</evidence>
<dbReference type="GO" id="GO:0051537">
    <property type="term" value="F:2 iron, 2 sulfur cluster binding"/>
    <property type="evidence" value="ECO:0007669"/>
    <property type="project" value="UniProtKB-KW"/>
</dbReference>
<feature type="domain" description="Iron-binding zinc finger CDGSH type" evidence="5">
    <location>
        <begin position="38"/>
        <end position="85"/>
    </location>
</feature>
<dbReference type="InterPro" id="IPR018967">
    <property type="entry name" value="FeS-contain_CDGSH-typ"/>
</dbReference>
<name>A0AAT9GZF1_9FLAO</name>
<keyword evidence="2" id="KW-0479">Metal-binding</keyword>
<dbReference type="Gene3D" id="3.40.5.90">
    <property type="entry name" value="CDGSH iron-sulfur domain, mitoNEET-type"/>
    <property type="match status" value="1"/>
</dbReference>
<protein>
    <recommendedName>
        <fullName evidence="5">Iron-binding zinc finger CDGSH type domain-containing protein</fullName>
    </recommendedName>
</protein>
<dbReference type="SMART" id="SM00704">
    <property type="entry name" value="ZnF_CDGSH"/>
    <property type="match status" value="1"/>
</dbReference>
<keyword evidence="4" id="KW-0411">Iron-sulfur</keyword>
<organism evidence="6">
    <name type="scientific">Flavobacterium sp. CFS9</name>
    <dbReference type="NCBI Taxonomy" id="3143118"/>
    <lineage>
        <taxon>Bacteria</taxon>
        <taxon>Pseudomonadati</taxon>
        <taxon>Bacteroidota</taxon>
        <taxon>Flavobacteriia</taxon>
        <taxon>Flavobacteriales</taxon>
        <taxon>Flavobacteriaceae</taxon>
        <taxon>Flavobacterium</taxon>
    </lineage>
</organism>
<dbReference type="EMBL" id="AP031573">
    <property type="protein sequence ID" value="BFM42823.1"/>
    <property type="molecule type" value="Genomic_DNA"/>
</dbReference>